<evidence type="ECO:0000313" key="4">
    <source>
        <dbReference type="RefSeq" id="XP_013984351.1"/>
    </source>
</evidence>
<dbReference type="GeneID" id="106563373"/>
<dbReference type="RefSeq" id="XP_013984351.1">
    <property type="nucleotide sequence ID" value="XM_014128876.2"/>
</dbReference>
<feature type="compositionally biased region" description="Polar residues" evidence="1">
    <location>
        <begin position="1"/>
        <end position="10"/>
    </location>
</feature>
<feature type="region of interest" description="Disordered" evidence="1">
    <location>
        <begin position="1"/>
        <end position="21"/>
    </location>
</feature>
<dbReference type="Proteomes" id="UP001652741">
    <property type="component" value="Chromosome ssa11"/>
</dbReference>
<keyword evidence="3" id="KW-1185">Reference proteome</keyword>
<accession>A0A1S3L054</accession>
<protein>
    <submittedName>
        <fullName evidence="4">Extensin</fullName>
    </submittedName>
</protein>
<keyword evidence="2" id="KW-0472">Membrane</keyword>
<evidence type="ECO:0000256" key="1">
    <source>
        <dbReference type="SAM" id="MobiDB-lite"/>
    </source>
</evidence>
<keyword evidence="2" id="KW-1133">Transmembrane helix</keyword>
<sequence length="251" mass="27273">MQRPQVTGGTPLQIPPQPVPKNRHPILLYSIQPLLRETVISKEGHPHPKPDSPQTCGTQGPGQSCWSLDVRVAVLLVIVAGALILILLYRLLQLRHRLRLAQARHALEYYSFYHTATYTLKDSRPPQILPTNGDAIEVTPVANPVAPIVVTPVPPPPVSPPPTLPLTPPPILSLPPRLPPPPLLPPPLLPLSSSLSLPLPLPIIHTTPPSPHQSWGASSDAEVYSRIGAFRPSRLSSLSHSQVILFEHSSL</sequence>
<keyword evidence="2" id="KW-0812">Transmembrane</keyword>
<evidence type="ECO:0000256" key="2">
    <source>
        <dbReference type="SAM" id="Phobius"/>
    </source>
</evidence>
<feature type="transmembrane region" description="Helical" evidence="2">
    <location>
        <begin position="72"/>
        <end position="92"/>
    </location>
</feature>
<dbReference type="OrthoDB" id="8963759at2759"/>
<reference evidence="4" key="1">
    <citation type="submission" date="2025-08" db="UniProtKB">
        <authorList>
            <consortium name="RefSeq"/>
        </authorList>
    </citation>
    <scope>IDENTIFICATION</scope>
</reference>
<evidence type="ECO:0000313" key="3">
    <source>
        <dbReference type="Proteomes" id="UP001652741"/>
    </source>
</evidence>
<dbReference type="AlphaFoldDB" id="A0A1S3L054"/>
<name>A0A1S3L054_SALSA</name>
<organism evidence="3 4">
    <name type="scientific">Salmo salar</name>
    <name type="common">Atlantic salmon</name>
    <dbReference type="NCBI Taxonomy" id="8030"/>
    <lineage>
        <taxon>Eukaryota</taxon>
        <taxon>Metazoa</taxon>
        <taxon>Chordata</taxon>
        <taxon>Craniata</taxon>
        <taxon>Vertebrata</taxon>
        <taxon>Euteleostomi</taxon>
        <taxon>Actinopterygii</taxon>
        <taxon>Neopterygii</taxon>
        <taxon>Teleostei</taxon>
        <taxon>Protacanthopterygii</taxon>
        <taxon>Salmoniformes</taxon>
        <taxon>Salmonidae</taxon>
        <taxon>Salmoninae</taxon>
        <taxon>Salmo</taxon>
    </lineage>
</organism>
<proteinExistence type="predicted"/>
<dbReference type="KEGG" id="sasa:106563373"/>
<gene>
    <name evidence="4" type="primary">LOC106563373</name>
</gene>